<dbReference type="Proteomes" id="UP000658131">
    <property type="component" value="Unassembled WGS sequence"/>
</dbReference>
<accession>A0ABR7NM07</accession>
<name>A0ABR7NM07_9FIRM</name>
<organism evidence="2 3">
    <name type="scientific">Yanshouia hominis</name>
    <dbReference type="NCBI Taxonomy" id="2763673"/>
    <lineage>
        <taxon>Bacteria</taxon>
        <taxon>Bacillati</taxon>
        <taxon>Bacillota</taxon>
        <taxon>Clostridia</taxon>
        <taxon>Eubacteriales</taxon>
        <taxon>Oscillospiraceae</taxon>
        <taxon>Yanshouia</taxon>
    </lineage>
</organism>
<dbReference type="SUPFAM" id="SSF46785">
    <property type="entry name" value="Winged helix' DNA-binding domain"/>
    <property type="match status" value="1"/>
</dbReference>
<dbReference type="PANTHER" id="PTHR33221:SF5">
    <property type="entry name" value="HTH-TYPE TRANSCRIPTIONAL REGULATOR ISCR"/>
    <property type="match status" value="1"/>
</dbReference>
<evidence type="ECO:0000313" key="2">
    <source>
        <dbReference type="EMBL" id="MBC8577442.1"/>
    </source>
</evidence>
<keyword evidence="1" id="KW-0238">DNA-binding</keyword>
<dbReference type="EMBL" id="JACRTB010000031">
    <property type="protein sequence ID" value="MBC8577442.1"/>
    <property type="molecule type" value="Genomic_DNA"/>
</dbReference>
<dbReference type="PROSITE" id="PS51197">
    <property type="entry name" value="HTH_RRF2_2"/>
    <property type="match status" value="1"/>
</dbReference>
<dbReference type="InterPro" id="IPR036388">
    <property type="entry name" value="WH-like_DNA-bd_sf"/>
</dbReference>
<evidence type="ECO:0000313" key="3">
    <source>
        <dbReference type="Proteomes" id="UP000658131"/>
    </source>
</evidence>
<dbReference type="RefSeq" id="WP_262400848.1">
    <property type="nucleotide sequence ID" value="NZ_JACRTB010000031.1"/>
</dbReference>
<dbReference type="NCBIfam" id="TIGR00738">
    <property type="entry name" value="rrf2_super"/>
    <property type="match status" value="1"/>
</dbReference>
<reference evidence="2 3" key="1">
    <citation type="submission" date="2020-08" db="EMBL/GenBank/DDBJ databases">
        <title>Genome public.</title>
        <authorList>
            <person name="Liu C."/>
            <person name="Sun Q."/>
        </authorList>
    </citation>
    <scope>NUCLEOTIDE SEQUENCE [LARGE SCALE GENOMIC DNA]</scope>
    <source>
        <strain evidence="2 3">BX1</strain>
    </source>
</reference>
<gene>
    <name evidence="2" type="ORF">H8717_13640</name>
</gene>
<proteinExistence type="predicted"/>
<evidence type="ECO:0000256" key="1">
    <source>
        <dbReference type="ARBA" id="ARBA00023125"/>
    </source>
</evidence>
<sequence>MKISTNTRYALRFLSRVAERAPERITTSAVSELEGISEKMLERIAAKLAREGFVRSVKGMGGGFELLRPADEITVTQVLTVMETPYLPHHCVEDPEHCCKMSENCHMLSLWARIDEAVRAVTDSVTVQDLIRPCDGKEGARV</sequence>
<dbReference type="Gene3D" id="1.10.10.10">
    <property type="entry name" value="Winged helix-like DNA-binding domain superfamily/Winged helix DNA-binding domain"/>
    <property type="match status" value="1"/>
</dbReference>
<dbReference type="PANTHER" id="PTHR33221">
    <property type="entry name" value="WINGED HELIX-TURN-HELIX TRANSCRIPTIONAL REGULATOR, RRF2 FAMILY"/>
    <property type="match status" value="1"/>
</dbReference>
<comment type="caution">
    <text evidence="2">The sequence shown here is derived from an EMBL/GenBank/DDBJ whole genome shotgun (WGS) entry which is preliminary data.</text>
</comment>
<dbReference type="Pfam" id="PF02082">
    <property type="entry name" value="Rrf2"/>
    <property type="match status" value="1"/>
</dbReference>
<dbReference type="InterPro" id="IPR000944">
    <property type="entry name" value="Tscrpt_reg_Rrf2"/>
</dbReference>
<protein>
    <submittedName>
        <fullName evidence="2">Rrf2 family transcriptional regulator</fullName>
    </submittedName>
</protein>
<keyword evidence="3" id="KW-1185">Reference proteome</keyword>
<dbReference type="InterPro" id="IPR036390">
    <property type="entry name" value="WH_DNA-bd_sf"/>
</dbReference>